<protein>
    <submittedName>
        <fullName evidence="2">Uncharacterized protein</fullName>
    </submittedName>
</protein>
<evidence type="ECO:0000256" key="1">
    <source>
        <dbReference type="SAM" id="Phobius"/>
    </source>
</evidence>
<keyword evidence="1" id="KW-1133">Transmembrane helix</keyword>
<keyword evidence="3" id="KW-1185">Reference proteome</keyword>
<reference evidence="2 3" key="1">
    <citation type="submission" date="2021-05" db="EMBL/GenBank/DDBJ databases">
        <title>Novel Bacillus species.</title>
        <authorList>
            <person name="Liu G."/>
        </authorList>
    </citation>
    <scope>NUCLEOTIDE SEQUENCE [LARGE SCALE GENOMIC DNA]</scope>
    <source>
        <strain evidence="2 3">FJAT-49732</strain>
    </source>
</reference>
<comment type="caution">
    <text evidence="2">The sequence shown here is derived from an EMBL/GenBank/DDBJ whole genome shotgun (WGS) entry which is preliminary data.</text>
</comment>
<accession>A0A942TI77</accession>
<gene>
    <name evidence="2" type="ORF">KHA93_00385</name>
</gene>
<dbReference type="AlphaFoldDB" id="A0A942TI77"/>
<name>A0A942TI77_9BACI</name>
<organism evidence="2 3">
    <name type="scientific">Lederbergia citrisecunda</name>
    <dbReference type="NCBI Taxonomy" id="2833583"/>
    <lineage>
        <taxon>Bacteria</taxon>
        <taxon>Bacillati</taxon>
        <taxon>Bacillota</taxon>
        <taxon>Bacilli</taxon>
        <taxon>Bacillales</taxon>
        <taxon>Bacillaceae</taxon>
        <taxon>Lederbergia</taxon>
    </lineage>
</organism>
<keyword evidence="1" id="KW-0472">Membrane</keyword>
<evidence type="ECO:0000313" key="2">
    <source>
        <dbReference type="EMBL" id="MBS4198115.1"/>
    </source>
</evidence>
<keyword evidence="1" id="KW-0812">Transmembrane</keyword>
<evidence type="ECO:0000313" key="3">
    <source>
        <dbReference type="Proteomes" id="UP000682713"/>
    </source>
</evidence>
<dbReference type="Proteomes" id="UP000682713">
    <property type="component" value="Unassembled WGS sequence"/>
</dbReference>
<dbReference type="RefSeq" id="WP_213108903.1">
    <property type="nucleotide sequence ID" value="NZ_JAGYPJ010000001.1"/>
</dbReference>
<feature type="transmembrane region" description="Helical" evidence="1">
    <location>
        <begin position="53"/>
        <end position="74"/>
    </location>
</feature>
<dbReference type="EMBL" id="JAGYPJ010000001">
    <property type="protein sequence ID" value="MBS4198115.1"/>
    <property type="molecule type" value="Genomic_DNA"/>
</dbReference>
<sequence length="405" mass="46593">MTNSNQKEMEQQLRDLPSFQLNKSSQEHIHKQLMKTVIQYEQKERKASMMKKLLASFAGVVAFSLVVFFTFTMIDGHFLNDNIDSKNHGSNQGPDKTQNPPIKNMSEFNAEKARELTSKYKQLFNSFAKEAEENNEKITSFASKAEIQQSFTGVLTEEFAASIVDSYFTEKDGNVFIIPKSGPAWLSEKDFTVTKVEDDQYIVIQEQDSLTLGHVLLTYHFQNIDDNWLISKVETPNLDEEVVLQETAQAIMEEIDKLDMVNLSDYVHSEKGLLFSPYVFINQESVVFHKNEISDLLNDKNKYLWGYYDGKGEEIELTTSEYFAKFLSAEKFIKDGLVLVDDLKERGNIKNNIKDIFPQSKTVEYFLEGTQENDGMDRESIILVFEKDQNGMWKLVAIVNDGWTI</sequence>
<proteinExistence type="predicted"/>